<dbReference type="SUPFAM" id="SSF141868">
    <property type="entry name" value="EAL domain-like"/>
    <property type="match status" value="1"/>
</dbReference>
<dbReference type="PANTHER" id="PTHR44757">
    <property type="entry name" value="DIGUANYLATE CYCLASE DGCP"/>
    <property type="match status" value="1"/>
</dbReference>
<dbReference type="Gene3D" id="3.30.450.40">
    <property type="match status" value="1"/>
</dbReference>
<accession>A0A974Y1L0</accession>
<dbReference type="InterPro" id="IPR029787">
    <property type="entry name" value="Nucleotide_cyclase"/>
</dbReference>
<dbReference type="InterPro" id="IPR052155">
    <property type="entry name" value="Biofilm_reg_signaling"/>
</dbReference>
<reference evidence="5 6" key="1">
    <citation type="submission" date="2021-03" db="EMBL/GenBank/DDBJ databases">
        <title>Lysobacter sp. nov. isolated from soil of gangwondo yeongwol, south Korea.</title>
        <authorList>
            <person name="Kim K.R."/>
            <person name="Kim K.H."/>
            <person name="Jeon C.O."/>
        </authorList>
    </citation>
    <scope>NUCLEOTIDE SEQUENCE [LARGE SCALE GENOMIC DNA]</scope>
    <source>
        <strain evidence="5 6">R19</strain>
    </source>
</reference>
<feature type="domain" description="EAL" evidence="4">
    <location>
        <begin position="604"/>
        <end position="857"/>
    </location>
</feature>
<feature type="domain" description="PAS" evidence="3">
    <location>
        <begin position="138"/>
        <end position="208"/>
    </location>
</feature>
<dbReference type="Gene3D" id="3.40.50.2300">
    <property type="match status" value="1"/>
</dbReference>
<dbReference type="NCBIfam" id="TIGR00229">
    <property type="entry name" value="sensory_box"/>
    <property type="match status" value="1"/>
</dbReference>
<dbReference type="Gene3D" id="3.20.20.450">
    <property type="entry name" value="EAL domain"/>
    <property type="match status" value="1"/>
</dbReference>
<dbReference type="SUPFAM" id="SSF55073">
    <property type="entry name" value="Nucleotide cyclase"/>
    <property type="match status" value="1"/>
</dbReference>
<dbReference type="InterPro" id="IPR013656">
    <property type="entry name" value="PAS_4"/>
</dbReference>
<proteinExistence type="predicted"/>
<dbReference type="SUPFAM" id="SSF55781">
    <property type="entry name" value="GAF domain-like"/>
    <property type="match status" value="1"/>
</dbReference>
<evidence type="ECO:0000313" key="6">
    <source>
        <dbReference type="Proteomes" id="UP000639274"/>
    </source>
</evidence>
<dbReference type="CDD" id="cd00130">
    <property type="entry name" value="PAS"/>
    <property type="match status" value="1"/>
</dbReference>
<dbReference type="Gene3D" id="3.30.450.20">
    <property type="entry name" value="PAS domain"/>
    <property type="match status" value="1"/>
</dbReference>
<dbReference type="InterPro" id="IPR043128">
    <property type="entry name" value="Rev_trsase/Diguanyl_cyclase"/>
</dbReference>
<sequence length="864" mass="95263">MSADILIVANPQSRAAISYALSGAPQHFRLLSAGSERDMRQQLSEADPVAVLFDDAAPVMDRKRAMELVAEFCAGTPLVVIGRSADVDDAIRALDEGAADYVAQQNLVRLSWTIERAVRTECERRRHIEVLQNQLAASKERFQMFAETSKDWVWEIDRNIKLMYSNQAVKAILGYDPACLIGAYVPELLSEGSRKEVEAEFPKIAGTGGTFTNWRLQWLHRDKYWKTLESTGVATYDEHGKVAGYRGVSPDLTEKLKNIQKIEHVNRIHAVLSAISNIALRANSRQELLAGACDTAVREAGFKAALLAERVGDSNSFTIVARSGSHELLDAIASSPIFELHLNGRGKDHPDEVAANECREVRVFDFANCERHLAVARDMIERGIRSQVALPLGERPWGFLNLYSDKELEYDIDEIGLLHRLADEIDFGLRFLEKREQLGYLAFHHPVSGLPNRHAFLDHLGSRPANTAIVVAAVKIARLGSIASARGRAFADELLARAGASLGALGGFAAHVEGSIFLLTWEQGDTLQTEAANLDARLEDLEASGFIVGDELIHITLRAGIAPGVAGNSEELERNANSALASAIKAGQRVAEFDKVLQGRIARALDLERDLRRALEHEELELHYQPKFDATTRRLAGAEALLRWRHPREGLVSPQDFIPALEESGLIVPVGAWVMAQALRTALHWRRTYRPALRVAVNVSVRELRHKDFLEEAKRLLEPFAGNQPLDIEVTESVLMEDITRSISTLEGLRTLGCRIEIDDFGTGYSSLNYLVRLPIDAIKIDRSFVSALTQGPQAAAISGAIIELAHALGMRVTGEGVETEEQVRMLQLLRCDTLQGFLLGRPMDAEAFASQVLSGFATSSAND</sequence>
<keyword evidence="6" id="KW-1185">Reference proteome</keyword>
<dbReference type="InterPro" id="IPR000014">
    <property type="entry name" value="PAS"/>
</dbReference>
<dbReference type="PROSITE" id="PS50883">
    <property type="entry name" value="EAL"/>
    <property type="match status" value="1"/>
</dbReference>
<keyword evidence="1" id="KW-0808">Transferase</keyword>
<dbReference type="CDD" id="cd01948">
    <property type="entry name" value="EAL"/>
    <property type="match status" value="1"/>
</dbReference>
<dbReference type="GO" id="GO:0016301">
    <property type="term" value="F:kinase activity"/>
    <property type="evidence" value="ECO:0007669"/>
    <property type="project" value="UniProtKB-KW"/>
</dbReference>
<dbReference type="InterPro" id="IPR035965">
    <property type="entry name" value="PAS-like_dom_sf"/>
</dbReference>
<evidence type="ECO:0000256" key="1">
    <source>
        <dbReference type="ARBA" id="ARBA00022679"/>
    </source>
</evidence>
<evidence type="ECO:0000259" key="4">
    <source>
        <dbReference type="PROSITE" id="PS50883"/>
    </source>
</evidence>
<evidence type="ECO:0000313" key="5">
    <source>
        <dbReference type="EMBL" id="QSX79742.1"/>
    </source>
</evidence>
<dbReference type="InterPro" id="IPR003018">
    <property type="entry name" value="GAF"/>
</dbReference>
<protein>
    <submittedName>
        <fullName evidence="5">EAL domain-containing protein</fullName>
    </submittedName>
</protein>
<dbReference type="SMART" id="SM00267">
    <property type="entry name" value="GGDEF"/>
    <property type="match status" value="1"/>
</dbReference>
<dbReference type="AlphaFoldDB" id="A0A974Y1L0"/>
<dbReference type="EMBL" id="CP071518">
    <property type="protein sequence ID" value="QSX79742.1"/>
    <property type="molecule type" value="Genomic_DNA"/>
</dbReference>
<evidence type="ECO:0000259" key="3">
    <source>
        <dbReference type="PROSITE" id="PS50112"/>
    </source>
</evidence>
<dbReference type="SMART" id="SM00052">
    <property type="entry name" value="EAL"/>
    <property type="match status" value="1"/>
</dbReference>
<dbReference type="Pfam" id="PF00563">
    <property type="entry name" value="EAL"/>
    <property type="match status" value="1"/>
</dbReference>
<dbReference type="SUPFAM" id="SSF52172">
    <property type="entry name" value="CheY-like"/>
    <property type="match status" value="1"/>
</dbReference>
<dbReference type="InterPro" id="IPR035919">
    <property type="entry name" value="EAL_sf"/>
</dbReference>
<dbReference type="RefSeq" id="WP_200610423.1">
    <property type="nucleotide sequence ID" value="NZ_CP071518.1"/>
</dbReference>
<evidence type="ECO:0000256" key="2">
    <source>
        <dbReference type="ARBA" id="ARBA00022777"/>
    </source>
</evidence>
<dbReference type="Pfam" id="PF13185">
    <property type="entry name" value="GAF_2"/>
    <property type="match status" value="1"/>
</dbReference>
<dbReference type="InterPro" id="IPR000160">
    <property type="entry name" value="GGDEF_dom"/>
</dbReference>
<dbReference type="PROSITE" id="PS50112">
    <property type="entry name" value="PAS"/>
    <property type="match status" value="1"/>
</dbReference>
<dbReference type="PANTHER" id="PTHR44757:SF2">
    <property type="entry name" value="BIOFILM ARCHITECTURE MAINTENANCE PROTEIN MBAA"/>
    <property type="match status" value="1"/>
</dbReference>
<keyword evidence="2" id="KW-0418">Kinase</keyword>
<dbReference type="SMART" id="SM00091">
    <property type="entry name" value="PAS"/>
    <property type="match status" value="1"/>
</dbReference>
<dbReference type="Proteomes" id="UP000639274">
    <property type="component" value="Chromosome"/>
</dbReference>
<dbReference type="InterPro" id="IPR001633">
    <property type="entry name" value="EAL_dom"/>
</dbReference>
<dbReference type="InterPro" id="IPR029016">
    <property type="entry name" value="GAF-like_dom_sf"/>
</dbReference>
<dbReference type="KEGG" id="lsf:I8J32_007875"/>
<organism evidence="5 6">
    <name type="scientific">Agrilutibacter solisilvae</name>
    <dbReference type="NCBI Taxonomy" id="2763317"/>
    <lineage>
        <taxon>Bacteria</taxon>
        <taxon>Pseudomonadati</taxon>
        <taxon>Pseudomonadota</taxon>
        <taxon>Gammaproteobacteria</taxon>
        <taxon>Lysobacterales</taxon>
        <taxon>Lysobacteraceae</taxon>
        <taxon>Agrilutibacter</taxon>
    </lineage>
</organism>
<dbReference type="SUPFAM" id="SSF55785">
    <property type="entry name" value="PYP-like sensor domain (PAS domain)"/>
    <property type="match status" value="1"/>
</dbReference>
<dbReference type="InterPro" id="IPR011006">
    <property type="entry name" value="CheY-like_superfamily"/>
</dbReference>
<gene>
    <name evidence="5" type="ORF">I8J32_007875</name>
</gene>
<name>A0A974Y1L0_9GAMM</name>
<dbReference type="Pfam" id="PF08448">
    <property type="entry name" value="PAS_4"/>
    <property type="match status" value="1"/>
</dbReference>
<dbReference type="Gene3D" id="3.30.70.270">
    <property type="match status" value="1"/>
</dbReference>